<evidence type="ECO:0000313" key="2">
    <source>
        <dbReference type="Proteomes" id="UP000663879"/>
    </source>
</evidence>
<name>A0A814Q232_9BILA</name>
<keyword evidence="2" id="KW-1185">Reference proteome</keyword>
<sequence>KLNEETCGNNKNQNFVKSKSSYKAGTISSSLKSIQNKASFSNTAKTSSDTKLPKINKIVKSNDYALRVRDRGAL</sequence>
<evidence type="ECO:0000313" key="1">
    <source>
        <dbReference type="EMBL" id="CAF1113696.1"/>
    </source>
</evidence>
<accession>A0A814Q232</accession>
<gene>
    <name evidence="1" type="ORF">OXX778_LOCUS21737</name>
</gene>
<protein>
    <submittedName>
        <fullName evidence="1">Uncharacterized protein</fullName>
    </submittedName>
</protein>
<comment type="caution">
    <text evidence="1">The sequence shown here is derived from an EMBL/GenBank/DDBJ whole genome shotgun (WGS) entry which is preliminary data.</text>
</comment>
<dbReference type="Proteomes" id="UP000663879">
    <property type="component" value="Unassembled WGS sequence"/>
</dbReference>
<dbReference type="AlphaFoldDB" id="A0A814Q232"/>
<feature type="non-terminal residue" evidence="1">
    <location>
        <position position="1"/>
    </location>
</feature>
<dbReference type="EMBL" id="CAJNOC010008313">
    <property type="protein sequence ID" value="CAF1113696.1"/>
    <property type="molecule type" value="Genomic_DNA"/>
</dbReference>
<proteinExistence type="predicted"/>
<organism evidence="1 2">
    <name type="scientific">Brachionus calyciflorus</name>
    <dbReference type="NCBI Taxonomy" id="104777"/>
    <lineage>
        <taxon>Eukaryota</taxon>
        <taxon>Metazoa</taxon>
        <taxon>Spiralia</taxon>
        <taxon>Gnathifera</taxon>
        <taxon>Rotifera</taxon>
        <taxon>Eurotatoria</taxon>
        <taxon>Monogononta</taxon>
        <taxon>Pseudotrocha</taxon>
        <taxon>Ploima</taxon>
        <taxon>Brachionidae</taxon>
        <taxon>Brachionus</taxon>
    </lineage>
</organism>
<reference evidence="1" key="1">
    <citation type="submission" date="2021-02" db="EMBL/GenBank/DDBJ databases">
        <authorList>
            <person name="Nowell W R."/>
        </authorList>
    </citation>
    <scope>NUCLEOTIDE SEQUENCE</scope>
    <source>
        <strain evidence="1">Ploen Becks lab</strain>
    </source>
</reference>